<evidence type="ECO:0000259" key="3">
    <source>
        <dbReference type="Pfam" id="PF13439"/>
    </source>
</evidence>
<organism evidence="4 5">
    <name type="scientific">Bifidobacterium pseudocatenulatum</name>
    <dbReference type="NCBI Taxonomy" id="28026"/>
    <lineage>
        <taxon>Bacteria</taxon>
        <taxon>Bacillati</taxon>
        <taxon>Actinomycetota</taxon>
        <taxon>Actinomycetes</taxon>
        <taxon>Bifidobacteriales</taxon>
        <taxon>Bifidobacteriaceae</taxon>
        <taxon>Bifidobacterium</taxon>
    </lineage>
</organism>
<sequence>MSEPIRVLHILQRMEAGGTQALLMSIYRKIDRTKVQFDFLVEYPDEQFYDQEIKNLGGRIYYTNVRNDFNIPKFCKQLRQIFEENPKYRIVHVHTYSIGYFCLKTAQKAGVPVRIAHSHNNETVHDSKYAFKLIMQKLYTLHATDLFACSDEAGKYLFKNEPFQVLPNAIDSDKFIADDEVRKKIRMEFDLDDKLVIGHVGRFHPQKNHDFLIDIFSEIKKKRADAELLLVGTGPLEDEIKKKVSDIGLDECVHFLGNRKDMNRIYQAMDVFVFPSVFEGLGIVSIEAQAAGVPVVCSTGLPPETNITPIYQQLAIDDGAEKWADTVIEIAQSPMAHINLQKYVVNAGFDVNVTAKTMENYYLNKYARQ</sequence>
<protein>
    <submittedName>
        <fullName evidence="4">Glycosyltransferase family 1 protein</fullName>
    </submittedName>
</protein>
<dbReference type="GO" id="GO:1901137">
    <property type="term" value="P:carbohydrate derivative biosynthetic process"/>
    <property type="evidence" value="ECO:0007669"/>
    <property type="project" value="UniProtKB-ARBA"/>
</dbReference>
<evidence type="ECO:0000256" key="2">
    <source>
        <dbReference type="ARBA" id="ARBA00022679"/>
    </source>
</evidence>
<keyword evidence="1" id="KW-0328">Glycosyltransferase</keyword>
<reference evidence="4 5" key="1">
    <citation type="submission" date="2018-08" db="EMBL/GenBank/DDBJ databases">
        <title>A genome reference for cultivated species of the human gut microbiota.</title>
        <authorList>
            <person name="Zou Y."/>
            <person name="Xue W."/>
            <person name="Luo G."/>
        </authorList>
    </citation>
    <scope>NUCLEOTIDE SEQUENCE [LARGE SCALE GENOMIC DNA]</scope>
    <source>
        <strain evidence="4 5">AF36-12AT</strain>
    </source>
</reference>
<feature type="domain" description="Glycosyltransferase subfamily 4-like N-terminal" evidence="3">
    <location>
        <begin position="17"/>
        <end position="173"/>
    </location>
</feature>
<dbReference type="Proteomes" id="UP000285613">
    <property type="component" value="Unassembled WGS sequence"/>
</dbReference>
<dbReference type="PANTHER" id="PTHR45947:SF3">
    <property type="entry name" value="SULFOQUINOVOSYL TRANSFERASE SQD2"/>
    <property type="match status" value="1"/>
</dbReference>
<dbReference type="RefSeq" id="WP_118376354.1">
    <property type="nucleotide sequence ID" value="NZ_QRPH01000003.1"/>
</dbReference>
<evidence type="ECO:0000256" key="1">
    <source>
        <dbReference type="ARBA" id="ARBA00022676"/>
    </source>
</evidence>
<accession>A0AAQ0LVA0</accession>
<dbReference type="SUPFAM" id="SSF53756">
    <property type="entry name" value="UDP-Glycosyltransferase/glycogen phosphorylase"/>
    <property type="match status" value="1"/>
</dbReference>
<dbReference type="PANTHER" id="PTHR45947">
    <property type="entry name" value="SULFOQUINOVOSYL TRANSFERASE SQD2"/>
    <property type="match status" value="1"/>
</dbReference>
<keyword evidence="2" id="KW-0808">Transferase</keyword>
<dbReference type="CDD" id="cd03812">
    <property type="entry name" value="GT4_CapH-like"/>
    <property type="match status" value="1"/>
</dbReference>
<dbReference type="Gene3D" id="3.40.50.2000">
    <property type="entry name" value="Glycogen Phosphorylase B"/>
    <property type="match status" value="2"/>
</dbReference>
<dbReference type="GO" id="GO:0016757">
    <property type="term" value="F:glycosyltransferase activity"/>
    <property type="evidence" value="ECO:0007669"/>
    <property type="project" value="UniProtKB-KW"/>
</dbReference>
<dbReference type="InterPro" id="IPR028098">
    <property type="entry name" value="Glyco_trans_4-like_N"/>
</dbReference>
<comment type="caution">
    <text evidence="4">The sequence shown here is derived from an EMBL/GenBank/DDBJ whole genome shotgun (WGS) entry which is preliminary data.</text>
</comment>
<dbReference type="AlphaFoldDB" id="A0AAQ0LVA0"/>
<dbReference type="Pfam" id="PF13439">
    <property type="entry name" value="Glyco_transf_4"/>
    <property type="match status" value="1"/>
</dbReference>
<proteinExistence type="predicted"/>
<gene>
    <name evidence="4" type="ORF">DWZ91_05395</name>
</gene>
<evidence type="ECO:0000313" key="4">
    <source>
        <dbReference type="EMBL" id="RHL96329.1"/>
    </source>
</evidence>
<evidence type="ECO:0000313" key="5">
    <source>
        <dbReference type="Proteomes" id="UP000285613"/>
    </source>
</evidence>
<dbReference type="InterPro" id="IPR050194">
    <property type="entry name" value="Glycosyltransferase_grp1"/>
</dbReference>
<dbReference type="EMBL" id="QRPH01000003">
    <property type="protein sequence ID" value="RHL96329.1"/>
    <property type="molecule type" value="Genomic_DNA"/>
</dbReference>
<name>A0AAQ0LVA0_BIFPS</name>
<dbReference type="Pfam" id="PF13692">
    <property type="entry name" value="Glyco_trans_1_4"/>
    <property type="match status" value="1"/>
</dbReference>